<keyword evidence="3" id="KW-0067">ATP-binding</keyword>
<dbReference type="GO" id="GO:0016887">
    <property type="term" value="F:ATP hydrolysis activity"/>
    <property type="evidence" value="ECO:0007669"/>
    <property type="project" value="InterPro"/>
</dbReference>
<dbReference type="RefSeq" id="WP_184833127.1">
    <property type="nucleotide sequence ID" value="NZ_BAAAVN010000017.1"/>
</dbReference>
<keyword evidence="7" id="KW-1185">Reference proteome</keyword>
<dbReference type="GO" id="GO:0005524">
    <property type="term" value="F:ATP binding"/>
    <property type="evidence" value="ECO:0007669"/>
    <property type="project" value="UniProtKB-KW"/>
</dbReference>
<name>A0A841DNT5_9ACTN</name>
<dbReference type="Pfam" id="PF00004">
    <property type="entry name" value="AAA"/>
    <property type="match status" value="1"/>
</dbReference>
<evidence type="ECO:0000256" key="1">
    <source>
        <dbReference type="ARBA" id="ARBA00006914"/>
    </source>
</evidence>
<protein>
    <recommendedName>
        <fullName evidence="5">AAA+ ATPase domain-containing protein</fullName>
    </recommendedName>
</protein>
<dbReference type="SUPFAM" id="SSF52540">
    <property type="entry name" value="P-loop containing nucleoside triphosphate hydrolases"/>
    <property type="match status" value="1"/>
</dbReference>
<sequence>MPDDVDEFARLFTGFLERMRAAGEPRARRESLLDRLREHLGVEPDQVPVVSSAHPAYDLPNVQRALEACFDSYDLVGLAGTNRDHHSLGELLELAEYDRFGIGPVDYRRMQIDIDEEMDCVAFGFYLGVRDGDRLVVLLRAPNEQYGRGNVELEVLAAERSAGERFLAALPELIRAHNVFRGKVVSFEGHEFGQGAGPFKLHPRPGITRADVVLPDGVLDRIEREVVGIAEHRERLLAAGQHLRRGVLLYGPPGTGKTHTVRYLLSRMPEVTVVLLAGSSIHFISSACALARMLQPALVVLEDCDLVAEARDFSHGMDNPLLFQVLNEMDGLAQDADVAFLLTTNRADLLEPALMQRPGRVDMAVEVPLPDGAGRARLLELYGPALTLDDGVVEEIVALTEGTTASFMKELVRRTVLLAAQADETPGAEHLRAAVAELLSSRDALTRRLLGATDNAATDDAPATTSPAPATTSTAPAATSAGTTRRGPMPAVYKANLR</sequence>
<comment type="caution">
    <text evidence="6">The sequence shown here is derived from an EMBL/GenBank/DDBJ whole genome shotgun (WGS) entry which is preliminary data.</text>
</comment>
<dbReference type="EMBL" id="JACHNF010000001">
    <property type="protein sequence ID" value="MBB5978635.1"/>
    <property type="molecule type" value="Genomic_DNA"/>
</dbReference>
<dbReference type="Gene3D" id="3.40.50.300">
    <property type="entry name" value="P-loop containing nucleotide triphosphate hydrolases"/>
    <property type="match status" value="1"/>
</dbReference>
<dbReference type="Gene3D" id="1.10.8.60">
    <property type="match status" value="1"/>
</dbReference>
<proteinExistence type="inferred from homology"/>
<accession>A0A841DNT5</accession>
<dbReference type="InterPro" id="IPR003959">
    <property type="entry name" value="ATPase_AAA_core"/>
</dbReference>
<comment type="similarity">
    <text evidence="1">Belongs to the AAA ATPase family.</text>
</comment>
<dbReference type="InterPro" id="IPR003593">
    <property type="entry name" value="AAA+_ATPase"/>
</dbReference>
<organism evidence="6 7">
    <name type="scientific">Kribbella solani</name>
    <dbReference type="NCBI Taxonomy" id="236067"/>
    <lineage>
        <taxon>Bacteria</taxon>
        <taxon>Bacillati</taxon>
        <taxon>Actinomycetota</taxon>
        <taxon>Actinomycetes</taxon>
        <taxon>Propionibacteriales</taxon>
        <taxon>Kribbellaceae</taxon>
        <taxon>Kribbella</taxon>
    </lineage>
</organism>
<feature type="compositionally biased region" description="Low complexity" evidence="4">
    <location>
        <begin position="453"/>
        <end position="484"/>
    </location>
</feature>
<evidence type="ECO:0000256" key="3">
    <source>
        <dbReference type="ARBA" id="ARBA00022840"/>
    </source>
</evidence>
<evidence type="ECO:0000313" key="7">
    <source>
        <dbReference type="Proteomes" id="UP000558997"/>
    </source>
</evidence>
<evidence type="ECO:0000256" key="2">
    <source>
        <dbReference type="ARBA" id="ARBA00022741"/>
    </source>
</evidence>
<dbReference type="CDD" id="cd19481">
    <property type="entry name" value="RecA-like_protease"/>
    <property type="match status" value="1"/>
</dbReference>
<evidence type="ECO:0000259" key="5">
    <source>
        <dbReference type="SMART" id="SM00382"/>
    </source>
</evidence>
<reference evidence="6 7" key="1">
    <citation type="submission" date="2020-08" db="EMBL/GenBank/DDBJ databases">
        <title>Sequencing the genomes of 1000 actinobacteria strains.</title>
        <authorList>
            <person name="Klenk H.-P."/>
        </authorList>
    </citation>
    <scope>NUCLEOTIDE SEQUENCE [LARGE SCALE GENOMIC DNA]</scope>
    <source>
        <strain evidence="6 7">DSM 17294</strain>
    </source>
</reference>
<evidence type="ECO:0000313" key="6">
    <source>
        <dbReference type="EMBL" id="MBB5978635.1"/>
    </source>
</evidence>
<dbReference type="PANTHER" id="PTHR23073">
    <property type="entry name" value="26S PROTEASOME REGULATORY SUBUNIT"/>
    <property type="match status" value="1"/>
</dbReference>
<feature type="domain" description="AAA+ ATPase" evidence="5">
    <location>
        <begin position="243"/>
        <end position="371"/>
    </location>
</feature>
<dbReference type="SMART" id="SM00382">
    <property type="entry name" value="AAA"/>
    <property type="match status" value="1"/>
</dbReference>
<dbReference type="InterPro" id="IPR050221">
    <property type="entry name" value="26S_Proteasome_ATPase"/>
</dbReference>
<dbReference type="Proteomes" id="UP000558997">
    <property type="component" value="Unassembled WGS sequence"/>
</dbReference>
<dbReference type="AlphaFoldDB" id="A0A841DNT5"/>
<evidence type="ECO:0000256" key="4">
    <source>
        <dbReference type="SAM" id="MobiDB-lite"/>
    </source>
</evidence>
<keyword evidence="2" id="KW-0547">Nucleotide-binding</keyword>
<dbReference type="InterPro" id="IPR027417">
    <property type="entry name" value="P-loop_NTPase"/>
</dbReference>
<gene>
    <name evidence="6" type="ORF">HDA44_001976</name>
</gene>
<feature type="region of interest" description="Disordered" evidence="4">
    <location>
        <begin position="453"/>
        <end position="498"/>
    </location>
</feature>